<name>A0ABY9WX20_9BACT</name>
<reference evidence="6 7" key="1">
    <citation type="submission" date="2019-08" db="EMBL/GenBank/DDBJ databases">
        <title>Archangium and Cystobacter genomes.</title>
        <authorList>
            <person name="Chen I.-C.K."/>
            <person name="Wielgoss S."/>
        </authorList>
    </citation>
    <scope>NUCLEOTIDE SEQUENCE [LARGE SCALE GENOMIC DNA]</scope>
    <source>
        <strain evidence="6 7">Cbm 6</strain>
    </source>
</reference>
<proteinExistence type="predicted"/>
<dbReference type="InterPro" id="IPR050447">
    <property type="entry name" value="Erg6_SMT_methyltransf"/>
</dbReference>
<evidence type="ECO:0000256" key="4">
    <source>
        <dbReference type="SAM" id="MobiDB-lite"/>
    </source>
</evidence>
<sequence>MREQLNSSSSERSDAIASSSQGEEVSYARRVRDYYDASASGYVRFLGHTFQAGTIDTGLAEGAPPDYYRANNLYMAARAGLAPGQRILDAGCGVAGPAIDIATAIPGLQIDGVTLSPVQAKLARGFISAAGLEERVRVQLADYHRLPFPNGTFDAVVFFESSGYSPYPERLLREMWRVTRPGGRLYVKDVFRLDRTLSVEEQAELDEFNQIFVHHTRPLAALAAAAEAAGYSELETTCLDSVITTRFMEEAMVGDREHPALTPFGERHFRPFKVLPITFGELRARRLLTE</sequence>
<protein>
    <submittedName>
        <fullName evidence="6">Methyltransferase domain-containing protein</fullName>
    </submittedName>
</protein>
<dbReference type="Pfam" id="PF08241">
    <property type="entry name" value="Methyltransf_11"/>
    <property type="match status" value="1"/>
</dbReference>
<keyword evidence="1 6" id="KW-0489">Methyltransferase</keyword>
<dbReference type="PANTHER" id="PTHR44068:SF11">
    <property type="entry name" value="GERANYL DIPHOSPHATE 2-C-METHYLTRANSFERASE"/>
    <property type="match status" value="1"/>
</dbReference>
<evidence type="ECO:0000256" key="1">
    <source>
        <dbReference type="ARBA" id="ARBA00022603"/>
    </source>
</evidence>
<dbReference type="RefSeq" id="WP_395804280.1">
    <property type="nucleotide sequence ID" value="NZ_CP043494.1"/>
</dbReference>
<keyword evidence="7" id="KW-1185">Reference proteome</keyword>
<evidence type="ECO:0000256" key="3">
    <source>
        <dbReference type="ARBA" id="ARBA00022691"/>
    </source>
</evidence>
<gene>
    <name evidence="6" type="ORF">F0U60_28735</name>
</gene>
<feature type="compositionally biased region" description="Low complexity" evidence="4">
    <location>
        <begin position="7"/>
        <end position="20"/>
    </location>
</feature>
<keyword evidence="3" id="KW-0949">S-adenosyl-L-methionine</keyword>
<feature type="domain" description="Polyketide synthase-like methyltransferase" evidence="5">
    <location>
        <begin position="50"/>
        <end position="287"/>
    </location>
</feature>
<dbReference type="InterPro" id="IPR020803">
    <property type="entry name" value="MeTfrase_dom"/>
</dbReference>
<evidence type="ECO:0000313" key="6">
    <source>
        <dbReference type="EMBL" id="WNG47669.1"/>
    </source>
</evidence>
<keyword evidence="2" id="KW-0808">Transferase</keyword>
<dbReference type="InterPro" id="IPR029063">
    <property type="entry name" value="SAM-dependent_MTases_sf"/>
</dbReference>
<organism evidence="6 7">
    <name type="scientific">Archangium minus</name>
    <dbReference type="NCBI Taxonomy" id="83450"/>
    <lineage>
        <taxon>Bacteria</taxon>
        <taxon>Pseudomonadati</taxon>
        <taxon>Myxococcota</taxon>
        <taxon>Myxococcia</taxon>
        <taxon>Myxococcales</taxon>
        <taxon>Cystobacterineae</taxon>
        <taxon>Archangiaceae</taxon>
        <taxon>Archangium</taxon>
    </lineage>
</organism>
<accession>A0ABY9WX20</accession>
<dbReference type="Gene3D" id="3.40.50.150">
    <property type="entry name" value="Vaccinia Virus protein VP39"/>
    <property type="match status" value="1"/>
</dbReference>
<evidence type="ECO:0000256" key="2">
    <source>
        <dbReference type="ARBA" id="ARBA00022679"/>
    </source>
</evidence>
<dbReference type="SMART" id="SM00828">
    <property type="entry name" value="PKS_MT"/>
    <property type="match status" value="1"/>
</dbReference>
<evidence type="ECO:0000259" key="5">
    <source>
        <dbReference type="SMART" id="SM00828"/>
    </source>
</evidence>
<dbReference type="GO" id="GO:0008168">
    <property type="term" value="F:methyltransferase activity"/>
    <property type="evidence" value="ECO:0007669"/>
    <property type="project" value="UniProtKB-KW"/>
</dbReference>
<dbReference type="Proteomes" id="UP001611383">
    <property type="component" value="Chromosome"/>
</dbReference>
<dbReference type="SUPFAM" id="SSF53335">
    <property type="entry name" value="S-adenosyl-L-methionine-dependent methyltransferases"/>
    <property type="match status" value="1"/>
</dbReference>
<dbReference type="PANTHER" id="PTHR44068">
    <property type="entry name" value="ZGC:194242"/>
    <property type="match status" value="1"/>
</dbReference>
<dbReference type="GO" id="GO:0032259">
    <property type="term" value="P:methylation"/>
    <property type="evidence" value="ECO:0007669"/>
    <property type="project" value="UniProtKB-KW"/>
</dbReference>
<dbReference type="EMBL" id="CP043494">
    <property type="protein sequence ID" value="WNG47669.1"/>
    <property type="molecule type" value="Genomic_DNA"/>
</dbReference>
<dbReference type="InterPro" id="IPR013216">
    <property type="entry name" value="Methyltransf_11"/>
</dbReference>
<feature type="region of interest" description="Disordered" evidence="4">
    <location>
        <begin position="1"/>
        <end position="22"/>
    </location>
</feature>
<evidence type="ECO:0000313" key="7">
    <source>
        <dbReference type="Proteomes" id="UP001611383"/>
    </source>
</evidence>
<dbReference type="CDD" id="cd02440">
    <property type="entry name" value="AdoMet_MTases"/>
    <property type="match status" value="1"/>
</dbReference>